<name>A0A8J4H3B9_9BACL</name>
<sequence>MQQHQIWLDPYMEELAGIFTALEKAIAEFPSPLNEIGWQYAKQFHPLVPNSKKNYICYLLPFWLQSWSGISTSECRRLALADVWVMLHFFLLDDNMDENPADKKARLALANLFALAYMQEYRQLFHSESTFWSKMEEYVANWAEAVAQEDDADFFVSAPLKTAWKAAPVKLAAAGAFLLGQREEQLACAEQAIDLVLVTLQMSDDWLDWQEDLATGSYNGLLSLVRHRLGWPPEEVLSESTCRAALYDLKLYEEFADKTNEQEKQLQMLQPESPELIAFHQYLLEGFSSSSSTISEEVRLLSLGGFYHWLSNYRNY</sequence>
<accession>A0A8J4H3B9</accession>
<keyword evidence="2" id="KW-1185">Reference proteome</keyword>
<evidence type="ECO:0000313" key="2">
    <source>
        <dbReference type="Proteomes" id="UP000677918"/>
    </source>
</evidence>
<reference evidence="1" key="1">
    <citation type="submission" date="2021-04" db="EMBL/GenBank/DDBJ databases">
        <title>Draft genome sequence of Xylanibacillus composti strain K13.</title>
        <authorList>
            <person name="Uke A."/>
            <person name="Chhe C."/>
            <person name="Baramee S."/>
            <person name="Kosugi A."/>
        </authorList>
    </citation>
    <scope>NUCLEOTIDE SEQUENCE</scope>
    <source>
        <strain evidence="1">K13</strain>
    </source>
</reference>
<evidence type="ECO:0000313" key="1">
    <source>
        <dbReference type="EMBL" id="GIQ70217.1"/>
    </source>
</evidence>
<dbReference type="EMBL" id="BOVK01000042">
    <property type="protein sequence ID" value="GIQ70217.1"/>
    <property type="molecule type" value="Genomic_DNA"/>
</dbReference>
<dbReference type="Proteomes" id="UP000677918">
    <property type="component" value="Unassembled WGS sequence"/>
</dbReference>
<gene>
    <name evidence="1" type="ORF">XYCOK13_30410</name>
</gene>
<organism evidence="1 2">
    <name type="scientific">Xylanibacillus composti</name>
    <dbReference type="NCBI Taxonomy" id="1572762"/>
    <lineage>
        <taxon>Bacteria</taxon>
        <taxon>Bacillati</taxon>
        <taxon>Bacillota</taxon>
        <taxon>Bacilli</taxon>
        <taxon>Bacillales</taxon>
        <taxon>Paenibacillaceae</taxon>
        <taxon>Xylanibacillus</taxon>
    </lineage>
</organism>
<dbReference type="AlphaFoldDB" id="A0A8J4H3B9"/>
<proteinExistence type="predicted"/>
<evidence type="ECO:0008006" key="3">
    <source>
        <dbReference type="Google" id="ProtNLM"/>
    </source>
</evidence>
<protein>
    <recommendedName>
        <fullName evidence="3">Terpene synthase</fullName>
    </recommendedName>
</protein>
<dbReference type="RefSeq" id="WP_213412989.1">
    <property type="nucleotide sequence ID" value="NZ_BOVK01000042.1"/>
</dbReference>
<comment type="caution">
    <text evidence="1">The sequence shown here is derived from an EMBL/GenBank/DDBJ whole genome shotgun (WGS) entry which is preliminary data.</text>
</comment>